<reference evidence="3" key="1">
    <citation type="journal article" date="2019" name="Int. J. Syst. Evol. Microbiol.">
        <title>The Global Catalogue of Microorganisms (GCM) 10K type strain sequencing project: providing services to taxonomists for standard genome sequencing and annotation.</title>
        <authorList>
            <consortium name="The Broad Institute Genomics Platform"/>
            <consortium name="The Broad Institute Genome Sequencing Center for Infectious Disease"/>
            <person name="Wu L."/>
            <person name="Ma J."/>
        </authorList>
    </citation>
    <scope>NUCLEOTIDE SEQUENCE [LARGE SCALE GENOMIC DNA]</scope>
    <source>
        <strain evidence="3">JCM 4816</strain>
    </source>
</reference>
<keyword evidence="3" id="KW-1185">Reference proteome</keyword>
<comment type="caution">
    <text evidence="2">The sequence shown here is derived from an EMBL/GenBank/DDBJ whole genome shotgun (WGS) entry which is preliminary data.</text>
</comment>
<dbReference type="Proteomes" id="UP001596174">
    <property type="component" value="Unassembled WGS sequence"/>
</dbReference>
<keyword evidence="1" id="KW-0732">Signal</keyword>
<name>A0ABW1G4J5_9ACTN</name>
<feature type="chain" id="PRO_5047461503" evidence="1">
    <location>
        <begin position="26"/>
        <end position="375"/>
    </location>
</feature>
<evidence type="ECO:0000313" key="3">
    <source>
        <dbReference type="Proteomes" id="UP001596174"/>
    </source>
</evidence>
<evidence type="ECO:0000313" key="2">
    <source>
        <dbReference type="EMBL" id="MFC5909689.1"/>
    </source>
</evidence>
<dbReference type="SUPFAM" id="SSF55486">
    <property type="entry name" value="Metalloproteases ('zincins'), catalytic domain"/>
    <property type="match status" value="1"/>
</dbReference>
<proteinExistence type="predicted"/>
<dbReference type="RefSeq" id="WP_380585698.1">
    <property type="nucleotide sequence ID" value="NZ_JBHSQJ010000084.1"/>
</dbReference>
<gene>
    <name evidence="2" type="ORF">ACFP3V_21045</name>
</gene>
<dbReference type="Pfam" id="PF09471">
    <property type="entry name" value="Peptidase_M64"/>
    <property type="match status" value="1"/>
</dbReference>
<dbReference type="Gene3D" id="3.40.390.10">
    <property type="entry name" value="Collagenase (Catalytic Domain)"/>
    <property type="match status" value="1"/>
</dbReference>
<protein>
    <submittedName>
        <fullName evidence="2">M64 family metallopeptidase</fullName>
    </submittedName>
</protein>
<dbReference type="InterPro" id="IPR024079">
    <property type="entry name" value="MetalloPept_cat_dom_sf"/>
</dbReference>
<accession>A0ABW1G4J5</accession>
<evidence type="ECO:0000256" key="1">
    <source>
        <dbReference type="SAM" id="SignalP"/>
    </source>
</evidence>
<organism evidence="2 3">
    <name type="scientific">Streptacidiphilus monticola</name>
    <dbReference type="NCBI Taxonomy" id="2161674"/>
    <lineage>
        <taxon>Bacteria</taxon>
        <taxon>Bacillati</taxon>
        <taxon>Actinomycetota</taxon>
        <taxon>Actinomycetes</taxon>
        <taxon>Kitasatosporales</taxon>
        <taxon>Streptomycetaceae</taxon>
        <taxon>Streptacidiphilus</taxon>
    </lineage>
</organism>
<dbReference type="EMBL" id="JBHSQJ010000084">
    <property type="protein sequence ID" value="MFC5909689.1"/>
    <property type="molecule type" value="Genomic_DNA"/>
</dbReference>
<feature type="signal peptide" evidence="1">
    <location>
        <begin position="1"/>
        <end position="25"/>
    </location>
</feature>
<sequence length="375" mass="40495">MRRLVSGLLGTVLLLSLLGSAPPQGGQQPLAQGEVDGSTLIADNGPAVHRITLVLIGDGYTRDELPRFREQAAAVWRAVSSVEPFHRYQRFFDVRRVDLVSPHSGLDGGPTPLGLHFGCDGMERLLCADDDAVQRYVGTDGDQPQYVIALADSTDYGGCGGRGVVTTLSGGSPDAGRIIQHELGHTIGGLGDEYDSAPGVAAAFPNLSDQPADVMRRQHLRWWRWIGAEDPTGGRVGAYRSANGLYRPTQNSIMRTLGLTYNLPSREAIIEQLYRFVSPLDRAEPAPGQVGPGTWLRAVPQQVVGGGQLTVRWTVDGSPAPRAAVHGDALDTAALPPSDKPRTITAVIRDDTPWVRDPSFRSTRMTSTLRWLVRP</sequence>
<dbReference type="InterPro" id="IPR019026">
    <property type="entry name" value="Peptidase_M64_IgA"/>
</dbReference>